<evidence type="ECO:0000313" key="4">
    <source>
        <dbReference type="Proteomes" id="UP000094600"/>
    </source>
</evidence>
<feature type="region of interest" description="Disordered" evidence="1">
    <location>
        <begin position="24"/>
        <end position="62"/>
    </location>
</feature>
<dbReference type="EMBL" id="CP016176">
    <property type="protein sequence ID" value="AOM40498.1"/>
    <property type="molecule type" value="Genomic_DNA"/>
</dbReference>
<dbReference type="KEGG" id="xho:A9255_07820"/>
<dbReference type="Proteomes" id="UP000094600">
    <property type="component" value="Chromosome"/>
</dbReference>
<dbReference type="STRING" id="351679.A9255_07820"/>
<reference evidence="2 4" key="1">
    <citation type="submission" date="2016-06" db="EMBL/GenBank/DDBJ databases">
        <title>Bacterial characters and pathogenicity of Xenorhabdus hominickii from an entomopathogenic nematode, Steinernema monticolum.</title>
        <authorList>
            <person name="Park Y."/>
            <person name="Kim Y."/>
        </authorList>
    </citation>
    <scope>NUCLEOTIDE SEQUENCE [LARGE SCALE GENOMIC DNA]</scope>
    <source>
        <strain evidence="2 4">ANU1</strain>
    </source>
</reference>
<accession>A0A2G0Q149</accession>
<keyword evidence="4" id="KW-1185">Reference proteome</keyword>
<name>A0A2G0Q149_XENHO</name>
<dbReference type="AlphaFoldDB" id="A0A2G0Q149"/>
<dbReference type="RefSeq" id="WP_069316218.1">
    <property type="nucleotide sequence ID" value="NZ_CAWNQJ010000101.1"/>
</dbReference>
<sequence length="129" mass="14168">MAKKQETVTDDLGGLPPELQVNVTENLQEPQLEPALTKSPDTLSEEPEDDDEDERVSDEEAPEWVVLKGNIVQHDGVAYPENSVIYLSGEDAERLIQLGVVMRLDALKSQLLSGNSVTVQDGVKIQQEA</sequence>
<evidence type="ECO:0000313" key="3">
    <source>
        <dbReference type="EMBL" id="PHM52932.1"/>
    </source>
</evidence>
<feature type="compositionally biased region" description="Acidic residues" evidence="1">
    <location>
        <begin position="43"/>
        <end position="62"/>
    </location>
</feature>
<dbReference type="EMBL" id="NJAI01000007">
    <property type="protein sequence ID" value="PHM52932.1"/>
    <property type="molecule type" value="Genomic_DNA"/>
</dbReference>
<organism evidence="3 5">
    <name type="scientific">Xenorhabdus hominickii</name>
    <dbReference type="NCBI Taxonomy" id="351679"/>
    <lineage>
        <taxon>Bacteria</taxon>
        <taxon>Pseudomonadati</taxon>
        <taxon>Pseudomonadota</taxon>
        <taxon>Gammaproteobacteria</taxon>
        <taxon>Enterobacterales</taxon>
        <taxon>Morganellaceae</taxon>
        <taxon>Xenorhabdus</taxon>
    </lineage>
</organism>
<dbReference type="OrthoDB" id="6507302at2"/>
<evidence type="ECO:0000313" key="5">
    <source>
        <dbReference type="Proteomes" id="UP000225433"/>
    </source>
</evidence>
<dbReference type="Proteomes" id="UP000225433">
    <property type="component" value="Unassembled WGS sequence"/>
</dbReference>
<protein>
    <submittedName>
        <fullName evidence="3">Uncharacterized protein</fullName>
    </submittedName>
</protein>
<evidence type="ECO:0000313" key="2">
    <source>
        <dbReference type="EMBL" id="AOM40498.1"/>
    </source>
</evidence>
<reference evidence="3 5" key="2">
    <citation type="journal article" date="2017" name="Nat. Microbiol.">
        <title>Natural product diversity associated with the nematode symbionts Photorhabdus and Xenorhabdus.</title>
        <authorList>
            <person name="Tobias N.J."/>
            <person name="Wolff H."/>
            <person name="Djahanschiri B."/>
            <person name="Grundmann F."/>
            <person name="Kronenwerth M."/>
            <person name="Shi Y.M."/>
            <person name="Simonyi S."/>
            <person name="Grun P."/>
            <person name="Shapiro-Ilan D."/>
            <person name="Pidot S.J."/>
            <person name="Stinear T.P."/>
            <person name="Ebersberger I."/>
            <person name="Bode H.B."/>
        </authorList>
    </citation>
    <scope>NUCLEOTIDE SEQUENCE [LARGE SCALE GENOMIC DNA]</scope>
    <source>
        <strain evidence="3 5">DSM 17903</strain>
    </source>
</reference>
<evidence type="ECO:0000256" key="1">
    <source>
        <dbReference type="SAM" id="MobiDB-lite"/>
    </source>
</evidence>
<proteinExistence type="predicted"/>
<gene>
    <name evidence="2" type="ORF">A9255_07820</name>
    <name evidence="3" type="ORF">Xhom_03814</name>
</gene>